<comment type="caution">
    <text evidence="1">The sequence shown here is derived from an EMBL/GenBank/DDBJ whole genome shotgun (WGS) entry which is preliminary data.</text>
</comment>
<evidence type="ECO:0000313" key="1">
    <source>
        <dbReference type="EMBL" id="GJS75445.1"/>
    </source>
</evidence>
<proteinExistence type="predicted"/>
<protein>
    <recommendedName>
        <fullName evidence="3">Transposase (Putative), gypsy type</fullName>
    </recommendedName>
</protein>
<name>A0ABQ4YES8_9ASTR</name>
<accession>A0ABQ4YES8</accession>
<keyword evidence="2" id="KW-1185">Reference proteome</keyword>
<evidence type="ECO:0000313" key="2">
    <source>
        <dbReference type="Proteomes" id="UP001151760"/>
    </source>
</evidence>
<reference evidence="1" key="1">
    <citation type="journal article" date="2022" name="Int. J. Mol. Sci.">
        <title>Draft Genome of Tanacetum Coccineum: Genomic Comparison of Closely Related Tanacetum-Family Plants.</title>
        <authorList>
            <person name="Yamashiro T."/>
            <person name="Shiraishi A."/>
            <person name="Nakayama K."/>
            <person name="Satake H."/>
        </authorList>
    </citation>
    <scope>NUCLEOTIDE SEQUENCE</scope>
</reference>
<organism evidence="1 2">
    <name type="scientific">Tanacetum coccineum</name>
    <dbReference type="NCBI Taxonomy" id="301880"/>
    <lineage>
        <taxon>Eukaryota</taxon>
        <taxon>Viridiplantae</taxon>
        <taxon>Streptophyta</taxon>
        <taxon>Embryophyta</taxon>
        <taxon>Tracheophyta</taxon>
        <taxon>Spermatophyta</taxon>
        <taxon>Magnoliopsida</taxon>
        <taxon>eudicotyledons</taxon>
        <taxon>Gunneridae</taxon>
        <taxon>Pentapetalae</taxon>
        <taxon>asterids</taxon>
        <taxon>campanulids</taxon>
        <taxon>Asterales</taxon>
        <taxon>Asteraceae</taxon>
        <taxon>Asteroideae</taxon>
        <taxon>Anthemideae</taxon>
        <taxon>Anthemidinae</taxon>
        <taxon>Tanacetum</taxon>
    </lineage>
</organism>
<sequence length="415" mass="46430">MYRVLGHPPSLGTFRRFYCNSYSNGWLSFSKRGSGPCCVSKPLDSLKNWNDRFFWIDASICPIFVPWYNEASVRKDPLPSDDVLDLDLLDKLDKNRTLIRKYTETFLCLVGLSRSFDDPAARPTLFNCDNSDMGLLDFVKSADPFKVKTRERTLTKGEVLLLTETADMVVAPSAQTVRLVNHTIPVLTITGKSPVVIQRLIDQGKQVDGGSGSAAPGAEEFVSSFVTLTPDHEDHEASGSTHDRNIRTHRASESYVVEVENVTAKPIDRAMGASVLGNRVDFLDLVNANYAQHIWMMSELHLRYEHKIMVKERFERKFTHRSVVVQQKDAKIAILKYKLGKAESKVAAAVGLRKRVSNLKVMAAASQVAKLETDCEILRGAIAGEAKLREKFSSIQDAATKRFDERSAELDARMA</sequence>
<dbReference type="Proteomes" id="UP001151760">
    <property type="component" value="Unassembled WGS sequence"/>
</dbReference>
<gene>
    <name evidence="1" type="ORF">Tco_0725326</name>
</gene>
<evidence type="ECO:0008006" key="3">
    <source>
        <dbReference type="Google" id="ProtNLM"/>
    </source>
</evidence>
<reference evidence="1" key="2">
    <citation type="submission" date="2022-01" db="EMBL/GenBank/DDBJ databases">
        <authorList>
            <person name="Yamashiro T."/>
            <person name="Shiraishi A."/>
            <person name="Satake H."/>
            <person name="Nakayama K."/>
        </authorList>
    </citation>
    <scope>NUCLEOTIDE SEQUENCE</scope>
</reference>
<dbReference type="EMBL" id="BQNB010010304">
    <property type="protein sequence ID" value="GJS75445.1"/>
    <property type="molecule type" value="Genomic_DNA"/>
</dbReference>